<protein>
    <submittedName>
        <fullName evidence="1">Uncharacterized protein</fullName>
    </submittedName>
</protein>
<gene>
    <name evidence="1" type="ORF">DUT91_11160</name>
</gene>
<dbReference type="Proteomes" id="UP000253420">
    <property type="component" value="Unassembled WGS sequence"/>
</dbReference>
<reference evidence="1 2" key="1">
    <citation type="submission" date="2018-07" db="EMBL/GenBank/DDBJ databases">
        <title>The draft genome of Phyllobacterium salinisoli.</title>
        <authorList>
            <person name="Liu L."/>
            <person name="Li L."/>
            <person name="Zhang X."/>
            <person name="Liang L."/>
        </authorList>
    </citation>
    <scope>NUCLEOTIDE SEQUENCE [LARGE SCALE GENOMIC DNA]</scope>
    <source>
        <strain evidence="1 2">LLAN61</strain>
    </source>
</reference>
<accession>A0A368K357</accession>
<evidence type="ECO:0000313" key="2">
    <source>
        <dbReference type="Proteomes" id="UP000253420"/>
    </source>
</evidence>
<dbReference type="AlphaFoldDB" id="A0A368K357"/>
<evidence type="ECO:0000313" key="1">
    <source>
        <dbReference type="EMBL" id="RCS23826.1"/>
    </source>
</evidence>
<proteinExistence type="predicted"/>
<dbReference type="EMBL" id="QOZG01000004">
    <property type="protein sequence ID" value="RCS23826.1"/>
    <property type="molecule type" value="Genomic_DNA"/>
</dbReference>
<keyword evidence="2" id="KW-1185">Reference proteome</keyword>
<name>A0A368K357_9HYPH</name>
<organism evidence="1 2">
    <name type="scientific">Phyllobacterium salinisoli</name>
    <dbReference type="NCBI Taxonomy" id="1899321"/>
    <lineage>
        <taxon>Bacteria</taxon>
        <taxon>Pseudomonadati</taxon>
        <taxon>Pseudomonadota</taxon>
        <taxon>Alphaproteobacteria</taxon>
        <taxon>Hyphomicrobiales</taxon>
        <taxon>Phyllobacteriaceae</taxon>
        <taxon>Phyllobacterium</taxon>
    </lineage>
</organism>
<sequence length="198" mass="22290">MDSGDAMSTITDDDYKTHIAPVVAEGFTLDPPGFERLSSWTHMLMHLVTARTNFEWVRDHPVELGELENSMRQQAFFVAGIMAYCRCYASSGSGIPMLDAKKVYEGSDDGKQVHDRLIGLRNSIAAHTDASDIVRLTLAVKEEPERLVIRHLWTMAVPVDEIADFLEAVGHTEHFVTISLNKYLNRLEKDRGKTIELD</sequence>
<comment type="caution">
    <text evidence="1">The sequence shown here is derived from an EMBL/GenBank/DDBJ whole genome shotgun (WGS) entry which is preliminary data.</text>
</comment>